<name>Q4S8P5_TETNG</name>
<dbReference type="EMBL" id="CAAE01014703">
    <property type="protein sequence ID" value="CAG02987.1"/>
    <property type="molecule type" value="Genomic_DNA"/>
</dbReference>
<dbReference type="AlphaFoldDB" id="Q4S8P5"/>
<proteinExistence type="predicted"/>
<protein>
    <submittedName>
        <fullName evidence="1">Chromosome 7 SCAF14703, whole genome shotgun sequence</fullName>
    </submittedName>
</protein>
<dbReference type="KEGG" id="tng:GSTEN00022247G001"/>
<organism evidence="1">
    <name type="scientific">Tetraodon nigroviridis</name>
    <name type="common">Spotted green pufferfish</name>
    <name type="synonym">Chelonodon nigroviridis</name>
    <dbReference type="NCBI Taxonomy" id="99883"/>
    <lineage>
        <taxon>Eukaryota</taxon>
        <taxon>Metazoa</taxon>
        <taxon>Chordata</taxon>
        <taxon>Craniata</taxon>
        <taxon>Vertebrata</taxon>
        <taxon>Euteleostomi</taxon>
        <taxon>Actinopterygii</taxon>
        <taxon>Neopterygii</taxon>
        <taxon>Teleostei</taxon>
        <taxon>Neoteleostei</taxon>
        <taxon>Acanthomorphata</taxon>
        <taxon>Eupercaria</taxon>
        <taxon>Tetraodontiformes</taxon>
        <taxon>Tetradontoidea</taxon>
        <taxon>Tetraodontidae</taxon>
        <taxon>Tetraodon</taxon>
    </lineage>
</organism>
<gene>
    <name evidence="1" type="ORF">GSTENG00022247001</name>
</gene>
<evidence type="ECO:0000313" key="1">
    <source>
        <dbReference type="EMBL" id="CAG02987.1"/>
    </source>
</evidence>
<reference evidence="1" key="2">
    <citation type="submission" date="2004-02" db="EMBL/GenBank/DDBJ databases">
        <authorList>
            <consortium name="Genoscope"/>
            <consortium name="Whitehead Institute Centre for Genome Research"/>
        </authorList>
    </citation>
    <scope>NUCLEOTIDE SEQUENCE</scope>
</reference>
<reference evidence="1" key="1">
    <citation type="journal article" date="2004" name="Nature">
        <title>Genome duplication in the teleost fish Tetraodon nigroviridis reveals the early vertebrate proto-karyotype.</title>
        <authorList>
            <person name="Jaillon O."/>
            <person name="Aury J.-M."/>
            <person name="Brunet F."/>
            <person name="Petit J.-L."/>
            <person name="Stange-Thomann N."/>
            <person name="Mauceli E."/>
            <person name="Bouneau L."/>
            <person name="Fischer C."/>
            <person name="Ozouf-Costaz C."/>
            <person name="Bernot A."/>
            <person name="Nicaud S."/>
            <person name="Jaffe D."/>
            <person name="Fisher S."/>
            <person name="Lutfalla G."/>
            <person name="Dossat C."/>
            <person name="Segurens B."/>
            <person name="Dasilva C."/>
            <person name="Salanoubat M."/>
            <person name="Levy M."/>
            <person name="Boudet N."/>
            <person name="Castellano S."/>
            <person name="Anthouard V."/>
            <person name="Jubin C."/>
            <person name="Castelli V."/>
            <person name="Katinka M."/>
            <person name="Vacherie B."/>
            <person name="Biemont C."/>
            <person name="Skalli Z."/>
            <person name="Cattolico L."/>
            <person name="Poulain J."/>
            <person name="De Berardinis V."/>
            <person name="Cruaud C."/>
            <person name="Duprat S."/>
            <person name="Brottier P."/>
            <person name="Coutanceau J.-P."/>
            <person name="Gouzy J."/>
            <person name="Parra G."/>
            <person name="Lardier G."/>
            <person name="Chapple C."/>
            <person name="McKernan K.J."/>
            <person name="McEwan P."/>
            <person name="Bosak S."/>
            <person name="Kellis M."/>
            <person name="Volff J.-N."/>
            <person name="Guigo R."/>
            <person name="Zody M.C."/>
            <person name="Mesirov J."/>
            <person name="Lindblad-Toh K."/>
            <person name="Birren B."/>
            <person name="Nusbaum C."/>
            <person name="Kahn D."/>
            <person name="Robinson-Rechavi M."/>
            <person name="Laudet V."/>
            <person name="Schachter V."/>
            <person name="Quetier F."/>
            <person name="Saurin W."/>
            <person name="Scarpelli C."/>
            <person name="Wincker P."/>
            <person name="Lander E.S."/>
            <person name="Weissenbach J."/>
            <person name="Roest Crollius H."/>
        </authorList>
    </citation>
    <scope>NUCLEOTIDE SEQUENCE [LARGE SCALE GENOMIC DNA]</scope>
</reference>
<sequence>MNDVKFRKYVTALCPRSVKQKEHPPFL</sequence>
<accession>Q4S8P5</accession>